<evidence type="ECO:0000256" key="6">
    <source>
        <dbReference type="ARBA" id="ARBA00023002"/>
    </source>
</evidence>
<feature type="transmembrane region" description="Helical" evidence="10">
    <location>
        <begin position="59"/>
        <end position="79"/>
    </location>
</feature>
<dbReference type="SMART" id="SM00756">
    <property type="entry name" value="VKc"/>
    <property type="match status" value="1"/>
</dbReference>
<dbReference type="GO" id="GO:0016491">
    <property type="term" value="F:oxidoreductase activity"/>
    <property type="evidence" value="ECO:0007669"/>
    <property type="project" value="UniProtKB-KW"/>
</dbReference>
<evidence type="ECO:0000313" key="12">
    <source>
        <dbReference type="EMBL" id="OGF77697.1"/>
    </source>
</evidence>
<keyword evidence="9" id="KW-0676">Redox-active center</keyword>
<comment type="caution">
    <text evidence="12">The sequence shown here is derived from an EMBL/GenBank/DDBJ whole genome shotgun (WGS) entry which is preliminary data.</text>
</comment>
<evidence type="ECO:0000256" key="10">
    <source>
        <dbReference type="SAM" id="Phobius"/>
    </source>
</evidence>
<dbReference type="CDD" id="cd12916">
    <property type="entry name" value="VKOR_1"/>
    <property type="match status" value="1"/>
</dbReference>
<keyword evidence="7 10" id="KW-0472">Membrane</keyword>
<protein>
    <recommendedName>
        <fullName evidence="11">Vitamin K epoxide reductase domain-containing protein</fullName>
    </recommendedName>
</protein>
<accession>A0A1F5WQ37</accession>
<evidence type="ECO:0000256" key="3">
    <source>
        <dbReference type="ARBA" id="ARBA00022692"/>
    </source>
</evidence>
<dbReference type="GO" id="GO:0048038">
    <property type="term" value="F:quinone binding"/>
    <property type="evidence" value="ECO:0007669"/>
    <property type="project" value="UniProtKB-KW"/>
</dbReference>
<keyword evidence="6" id="KW-0560">Oxidoreductase</keyword>
<evidence type="ECO:0000313" key="13">
    <source>
        <dbReference type="Proteomes" id="UP000178425"/>
    </source>
</evidence>
<feature type="transmembrane region" description="Helical" evidence="10">
    <location>
        <begin position="91"/>
        <end position="113"/>
    </location>
</feature>
<gene>
    <name evidence="12" type="ORF">A2W54_02935</name>
</gene>
<organism evidence="12 13">
    <name type="scientific">Candidatus Giovannonibacteria bacterium RIFCSPHIGHO2_02_43_13</name>
    <dbReference type="NCBI Taxonomy" id="1798330"/>
    <lineage>
        <taxon>Bacteria</taxon>
        <taxon>Candidatus Giovannoniibacteriota</taxon>
    </lineage>
</organism>
<dbReference type="GO" id="GO:0016020">
    <property type="term" value="C:membrane"/>
    <property type="evidence" value="ECO:0007669"/>
    <property type="project" value="UniProtKB-SubCell"/>
</dbReference>
<dbReference type="EMBL" id="MFHI01000037">
    <property type="protein sequence ID" value="OGF77697.1"/>
    <property type="molecule type" value="Genomic_DNA"/>
</dbReference>
<keyword evidence="4" id="KW-0874">Quinone</keyword>
<keyword evidence="5 10" id="KW-1133">Transmembrane helix</keyword>
<sequence length="149" mass="16837">MDRQRLIVIVFIVVSFLGFLDASYLTIEHYQNATLPCVIFKGCEQVTTSAYSKVFGLPLALYGAAYYLFMLIISVFYFDTKNEPAFKILKYVPVTGFLASAYFVYLQLFVIHALCTYCVISAITSTTLFILSFFLTYLGSQVDISGQRT</sequence>
<comment type="subcellular location">
    <subcellularLocation>
        <location evidence="1">Membrane</location>
        <topology evidence="1">Multi-pass membrane protein</topology>
    </subcellularLocation>
</comment>
<dbReference type="InterPro" id="IPR044698">
    <property type="entry name" value="VKOR/LTO1"/>
</dbReference>
<feature type="domain" description="Vitamin K epoxide reductase" evidence="11">
    <location>
        <begin position="4"/>
        <end position="136"/>
    </location>
</feature>
<dbReference type="AlphaFoldDB" id="A0A1F5WQ37"/>
<evidence type="ECO:0000256" key="1">
    <source>
        <dbReference type="ARBA" id="ARBA00004141"/>
    </source>
</evidence>
<feature type="transmembrane region" description="Helical" evidence="10">
    <location>
        <begin position="119"/>
        <end position="138"/>
    </location>
</feature>
<dbReference type="PANTHER" id="PTHR34573:SF1">
    <property type="entry name" value="VITAMIN K EPOXIDE REDUCTASE DOMAIN-CONTAINING PROTEIN"/>
    <property type="match status" value="1"/>
</dbReference>
<comment type="similarity">
    <text evidence="2">Belongs to the VKOR family.</text>
</comment>
<evidence type="ECO:0000256" key="9">
    <source>
        <dbReference type="ARBA" id="ARBA00023284"/>
    </source>
</evidence>
<dbReference type="Pfam" id="PF07884">
    <property type="entry name" value="VKOR"/>
    <property type="match status" value="1"/>
</dbReference>
<evidence type="ECO:0000256" key="8">
    <source>
        <dbReference type="ARBA" id="ARBA00023157"/>
    </source>
</evidence>
<evidence type="ECO:0000256" key="2">
    <source>
        <dbReference type="ARBA" id="ARBA00006214"/>
    </source>
</evidence>
<name>A0A1F5WQ37_9BACT</name>
<dbReference type="Gene3D" id="1.20.1440.130">
    <property type="entry name" value="VKOR domain"/>
    <property type="match status" value="1"/>
</dbReference>
<evidence type="ECO:0000256" key="5">
    <source>
        <dbReference type="ARBA" id="ARBA00022989"/>
    </source>
</evidence>
<dbReference type="InterPro" id="IPR038354">
    <property type="entry name" value="VKOR_sf"/>
</dbReference>
<reference evidence="12 13" key="1">
    <citation type="journal article" date="2016" name="Nat. Commun.">
        <title>Thousands of microbial genomes shed light on interconnected biogeochemical processes in an aquifer system.</title>
        <authorList>
            <person name="Anantharaman K."/>
            <person name="Brown C.T."/>
            <person name="Hug L.A."/>
            <person name="Sharon I."/>
            <person name="Castelle C.J."/>
            <person name="Probst A.J."/>
            <person name="Thomas B.C."/>
            <person name="Singh A."/>
            <person name="Wilkins M.J."/>
            <person name="Karaoz U."/>
            <person name="Brodie E.L."/>
            <person name="Williams K.H."/>
            <person name="Hubbard S.S."/>
            <person name="Banfield J.F."/>
        </authorList>
    </citation>
    <scope>NUCLEOTIDE SEQUENCE [LARGE SCALE GENOMIC DNA]</scope>
</reference>
<dbReference type="PANTHER" id="PTHR34573">
    <property type="entry name" value="VKC DOMAIN-CONTAINING PROTEIN"/>
    <property type="match status" value="1"/>
</dbReference>
<proteinExistence type="inferred from homology"/>
<keyword evidence="3 10" id="KW-0812">Transmembrane</keyword>
<evidence type="ECO:0000256" key="7">
    <source>
        <dbReference type="ARBA" id="ARBA00023136"/>
    </source>
</evidence>
<keyword evidence="8" id="KW-1015">Disulfide bond</keyword>
<dbReference type="Proteomes" id="UP000178425">
    <property type="component" value="Unassembled WGS sequence"/>
</dbReference>
<evidence type="ECO:0000256" key="4">
    <source>
        <dbReference type="ARBA" id="ARBA00022719"/>
    </source>
</evidence>
<dbReference type="InterPro" id="IPR012932">
    <property type="entry name" value="VKOR"/>
</dbReference>
<evidence type="ECO:0000259" key="11">
    <source>
        <dbReference type="SMART" id="SM00756"/>
    </source>
</evidence>